<evidence type="ECO:0000313" key="5">
    <source>
        <dbReference type="Proteomes" id="UP000784294"/>
    </source>
</evidence>
<dbReference type="Pfam" id="PF03359">
    <property type="entry name" value="GKAP"/>
    <property type="match status" value="1"/>
</dbReference>
<dbReference type="EMBL" id="CAAALY010027121">
    <property type="protein sequence ID" value="VEL16097.1"/>
    <property type="molecule type" value="Genomic_DNA"/>
</dbReference>
<keyword evidence="3" id="KW-0812">Transmembrane</keyword>
<accession>A0A448WNJ2</accession>
<reference evidence="4" key="1">
    <citation type="submission" date="2018-11" db="EMBL/GenBank/DDBJ databases">
        <authorList>
            <consortium name="Pathogen Informatics"/>
        </authorList>
    </citation>
    <scope>NUCLEOTIDE SEQUENCE</scope>
</reference>
<dbReference type="AlphaFoldDB" id="A0A448WNJ2"/>
<organism evidence="4 5">
    <name type="scientific">Protopolystoma xenopodis</name>
    <dbReference type="NCBI Taxonomy" id="117903"/>
    <lineage>
        <taxon>Eukaryota</taxon>
        <taxon>Metazoa</taxon>
        <taxon>Spiralia</taxon>
        <taxon>Lophotrochozoa</taxon>
        <taxon>Platyhelminthes</taxon>
        <taxon>Monogenea</taxon>
        <taxon>Polyopisthocotylea</taxon>
        <taxon>Polystomatidea</taxon>
        <taxon>Polystomatidae</taxon>
        <taxon>Protopolystoma</taxon>
    </lineage>
</organism>
<dbReference type="PANTHER" id="PTHR12353">
    <property type="entry name" value="DISKS LARGE-ASSOCIATED PROTEIN DAP SAP90/PSD-95-ASSOCIATED PROTEIN"/>
    <property type="match status" value="1"/>
</dbReference>
<sequence length="408" mass="45172">MPRRIRIEAVPRTPRAFTCSCDATTKSLDCEVAPAPSDTKENYKTPSSTGPIPVARNSNDLRRFGSFEAKAQAVLNSPLIEIRPRRSLNAVNSGIHLSRTENKGADFHTPLRLPSRRDLTSVTSRRLSHITLGGMPASVPLAKSRASCVTLNAPCPKLLKTVTRNSEPNDGKLSTSTPFSRTVEPSLTTPKVAVLHPSQSYHKYAESKDESPSAVTSDDDVEDRTGDDPETDDDLEGNVHPDHSELHPVKNEPGKNESYLVSPQASKSDSLAIMDESNYLESPHDVEILSDESRLSSISLRKFKLLVNVELSRIQSLCGEWLSVLHEEEERIPESGVDTIRANVGKAKLLLDKKFNFFVGLLDTALLQLDESQTVETPTNLNDLIGYWSLVSLCSFYYFIYQSYIAIF</sequence>
<proteinExistence type="inferred from homology"/>
<dbReference type="PANTHER" id="PTHR12353:SF1">
    <property type="entry name" value="DISKS LARGE-ASSOCIATED PROTEIN 5"/>
    <property type="match status" value="1"/>
</dbReference>
<evidence type="ECO:0000313" key="4">
    <source>
        <dbReference type="EMBL" id="VEL16097.1"/>
    </source>
</evidence>
<feature type="region of interest" description="Disordered" evidence="2">
    <location>
        <begin position="161"/>
        <end position="267"/>
    </location>
</feature>
<feature type="transmembrane region" description="Helical" evidence="3">
    <location>
        <begin position="385"/>
        <end position="407"/>
    </location>
</feature>
<feature type="compositionally biased region" description="Polar residues" evidence="2">
    <location>
        <begin position="162"/>
        <end position="189"/>
    </location>
</feature>
<gene>
    <name evidence="4" type="ORF">PXEA_LOCUS9537</name>
</gene>
<keyword evidence="5" id="KW-1185">Reference proteome</keyword>
<name>A0A448WNJ2_9PLAT</name>
<dbReference type="OrthoDB" id="10036956at2759"/>
<keyword evidence="3" id="KW-1133">Transmembrane helix</keyword>
<protein>
    <submittedName>
        <fullName evidence="4">Uncharacterized protein</fullName>
    </submittedName>
</protein>
<feature type="region of interest" description="Disordered" evidence="2">
    <location>
        <begin position="33"/>
        <end position="57"/>
    </location>
</feature>
<dbReference type="Proteomes" id="UP000784294">
    <property type="component" value="Unassembled WGS sequence"/>
</dbReference>
<evidence type="ECO:0000256" key="3">
    <source>
        <dbReference type="SAM" id="Phobius"/>
    </source>
</evidence>
<dbReference type="InterPro" id="IPR005026">
    <property type="entry name" value="SAPAP"/>
</dbReference>
<dbReference type="GO" id="GO:0023052">
    <property type="term" value="P:signaling"/>
    <property type="evidence" value="ECO:0007669"/>
    <property type="project" value="InterPro"/>
</dbReference>
<comment type="caution">
    <text evidence="4">The sequence shown here is derived from an EMBL/GenBank/DDBJ whole genome shotgun (WGS) entry which is preliminary data.</text>
</comment>
<evidence type="ECO:0000256" key="1">
    <source>
        <dbReference type="ARBA" id="ARBA00008839"/>
    </source>
</evidence>
<evidence type="ECO:0000256" key="2">
    <source>
        <dbReference type="SAM" id="MobiDB-lite"/>
    </source>
</evidence>
<keyword evidence="3" id="KW-0472">Membrane</keyword>
<comment type="similarity">
    <text evidence="1">Belongs to the SAPAP family.</text>
</comment>
<feature type="compositionally biased region" description="Basic and acidic residues" evidence="2">
    <location>
        <begin position="237"/>
        <end position="255"/>
    </location>
</feature>